<dbReference type="GO" id="GO:0003723">
    <property type="term" value="F:RNA binding"/>
    <property type="evidence" value="ECO:0007669"/>
    <property type="project" value="UniProtKB-KW"/>
</dbReference>
<proteinExistence type="inferred from homology"/>
<dbReference type="Gene3D" id="3.30.750.80">
    <property type="entry name" value="RNA methyltransferase domain (HRMD) like"/>
    <property type="match status" value="1"/>
</dbReference>
<dbReference type="NCBIfam" id="NF011707">
    <property type="entry name" value="PRK15128.1"/>
    <property type="match status" value="1"/>
</dbReference>
<evidence type="ECO:0000256" key="6">
    <source>
        <dbReference type="ARBA" id="ARBA00022691"/>
    </source>
</evidence>
<evidence type="ECO:0000256" key="2">
    <source>
        <dbReference type="ARBA" id="ARBA00022490"/>
    </source>
</evidence>
<evidence type="ECO:0000259" key="9">
    <source>
        <dbReference type="SMART" id="SM00359"/>
    </source>
</evidence>
<dbReference type="GO" id="GO:0008168">
    <property type="term" value="F:methyltransferase activity"/>
    <property type="evidence" value="ECO:0007669"/>
    <property type="project" value="UniProtKB-KW"/>
</dbReference>
<dbReference type="GO" id="GO:0005737">
    <property type="term" value="C:cytoplasm"/>
    <property type="evidence" value="ECO:0007669"/>
    <property type="project" value="UniProtKB-SubCell"/>
</dbReference>
<dbReference type="Proteomes" id="UP000255050">
    <property type="component" value="Unassembled WGS sequence"/>
</dbReference>
<keyword evidence="7" id="KW-0694">RNA-binding</keyword>
<keyword evidence="3" id="KW-0698">rRNA processing</keyword>
<dbReference type="InterPro" id="IPR015947">
    <property type="entry name" value="PUA-like_sf"/>
</dbReference>
<dbReference type="Gene3D" id="3.40.50.150">
    <property type="entry name" value="Vaccinia Virus protein VP39"/>
    <property type="match status" value="1"/>
</dbReference>
<protein>
    <submittedName>
        <fullName evidence="10">Putative SAM-dependent methyltransferase</fullName>
        <ecNumber evidence="10">2.1.1.191</ecNumber>
    </submittedName>
</protein>
<organism evidence="10 11">
    <name type="scientific">Klebsiella michiganensis</name>
    <dbReference type="NCBI Taxonomy" id="1134687"/>
    <lineage>
        <taxon>Bacteria</taxon>
        <taxon>Pseudomonadati</taxon>
        <taxon>Pseudomonadota</taxon>
        <taxon>Gammaproteobacteria</taxon>
        <taxon>Enterobacterales</taxon>
        <taxon>Enterobacteriaceae</taxon>
        <taxon>Klebsiella/Raoultella group</taxon>
        <taxon>Klebsiella</taxon>
    </lineage>
</organism>
<dbReference type="CDD" id="cd21153">
    <property type="entry name" value="PUA_RlmI"/>
    <property type="match status" value="1"/>
</dbReference>
<comment type="similarity">
    <text evidence="8">Belongs to the methyltransferase superfamily. RlmI family.</text>
</comment>
<evidence type="ECO:0000256" key="1">
    <source>
        <dbReference type="ARBA" id="ARBA00004496"/>
    </source>
</evidence>
<dbReference type="InterPro" id="IPR041532">
    <property type="entry name" value="RlmI-like_PUA"/>
</dbReference>
<dbReference type="Pfam" id="PF17785">
    <property type="entry name" value="PUA_3"/>
    <property type="match status" value="1"/>
</dbReference>
<dbReference type="PANTHER" id="PTHR42873">
    <property type="entry name" value="RIBOSOMAL RNA LARGE SUBUNIT METHYLTRANSFERASE"/>
    <property type="match status" value="1"/>
</dbReference>
<dbReference type="InterPro" id="IPR036974">
    <property type="entry name" value="PUA_sf"/>
</dbReference>
<dbReference type="CDD" id="cd02440">
    <property type="entry name" value="AdoMet_MTases"/>
    <property type="match status" value="1"/>
</dbReference>
<evidence type="ECO:0000313" key="10">
    <source>
        <dbReference type="EMBL" id="STR40286.1"/>
    </source>
</evidence>
<name>A0A7H4LVW0_9ENTR</name>
<dbReference type="Pfam" id="PF10672">
    <property type="entry name" value="Methyltrans_SAM"/>
    <property type="match status" value="1"/>
</dbReference>
<dbReference type="PROSITE" id="PS50890">
    <property type="entry name" value="PUA"/>
    <property type="match status" value="1"/>
</dbReference>
<gene>
    <name evidence="10" type="primary">yccW</name>
    <name evidence="10" type="ORF">NCTC11694_01440</name>
</gene>
<dbReference type="InterPro" id="IPR002478">
    <property type="entry name" value="PUA"/>
</dbReference>
<dbReference type="CDD" id="cd11572">
    <property type="entry name" value="RlmI_M_like"/>
    <property type="match status" value="1"/>
</dbReference>
<keyword evidence="2" id="KW-0963">Cytoplasm</keyword>
<feature type="domain" description="PUA" evidence="9">
    <location>
        <begin position="56"/>
        <end position="141"/>
    </location>
</feature>
<comment type="subcellular location">
    <subcellularLocation>
        <location evidence="1">Cytoplasm</location>
    </subcellularLocation>
</comment>
<dbReference type="SMART" id="SM00359">
    <property type="entry name" value="PUA"/>
    <property type="match status" value="1"/>
</dbReference>
<evidence type="ECO:0000256" key="5">
    <source>
        <dbReference type="ARBA" id="ARBA00022679"/>
    </source>
</evidence>
<keyword evidence="6" id="KW-0949">S-adenosyl-L-methionine</keyword>
<dbReference type="Gene3D" id="2.30.130.10">
    <property type="entry name" value="PUA domain"/>
    <property type="match status" value="1"/>
</dbReference>
<dbReference type="InterPro" id="IPR029063">
    <property type="entry name" value="SAM-dependent_MTases_sf"/>
</dbReference>
<evidence type="ECO:0000256" key="4">
    <source>
        <dbReference type="ARBA" id="ARBA00022603"/>
    </source>
</evidence>
<dbReference type="GO" id="GO:0006364">
    <property type="term" value="P:rRNA processing"/>
    <property type="evidence" value="ECO:0007669"/>
    <property type="project" value="UniProtKB-KW"/>
</dbReference>
<dbReference type="SUPFAM" id="SSF88697">
    <property type="entry name" value="PUA domain-like"/>
    <property type="match status" value="1"/>
</dbReference>
<dbReference type="PANTHER" id="PTHR42873:SF1">
    <property type="entry name" value="S-ADENOSYLMETHIONINE-DEPENDENT METHYLTRANSFERASE DOMAIN-CONTAINING PROTEIN"/>
    <property type="match status" value="1"/>
</dbReference>
<dbReference type="InterPro" id="IPR019614">
    <property type="entry name" value="SAM-dep_methyl-trfase"/>
</dbReference>
<evidence type="ECO:0000256" key="8">
    <source>
        <dbReference type="ARBA" id="ARBA00038091"/>
    </source>
</evidence>
<dbReference type="EC" id="2.1.1.191" evidence="10"/>
<dbReference type="AlphaFoldDB" id="A0A7H4LVW0"/>
<dbReference type="EMBL" id="UGJR01000002">
    <property type="protein sequence ID" value="STR40286.1"/>
    <property type="molecule type" value="Genomic_DNA"/>
</dbReference>
<evidence type="ECO:0000256" key="3">
    <source>
        <dbReference type="ARBA" id="ARBA00022552"/>
    </source>
</evidence>
<evidence type="ECO:0000313" key="11">
    <source>
        <dbReference type="Proteomes" id="UP000255050"/>
    </source>
</evidence>
<keyword evidence="5 10" id="KW-0808">Transferase</keyword>
<comment type="caution">
    <text evidence="10">The sequence shown here is derived from an EMBL/GenBank/DDBJ whole genome shotgun (WGS) entry which is preliminary data.</text>
</comment>
<sequence>MFFIVPKRLRFVPKRSLVDTGGMVLASATCANLRAIFSVPTFPLLKGSPMTDSIFPRLVLTKGREKSLLRRHPWIFSGAVARMEGKARSGETIDIVDSQGKWLARGAYSPSSQIRARVWSFDRSEAIDNAFFERRLQQAQTWREWLAARDGLDSYRLIAGESDGLPGVTIDRFGDFFVLQLLSAGAEYQRASIVSALQTLFPNCAIYDRSDVAVRKKGGAGAGAGAGCRRTAACPAADYRARYAAAGRYSGGHKTGYYLDQRDSRLATRRYVADKRVLNCFSYTGGFAISALMGGCRQVVSVDTSQEALDVAKQNVELNKLDLSKAEFIRDDVFKLLRKYRDAGEKFDVIVMDPPKFVENKSQLMGACRGYKDINMLAIQLLNPGGVLLTFSCSGLMTTDLFQKIIADAALDAGRDVQFIEQFRQAADHPVIATYPEGLYLKGFACRIM</sequence>
<accession>A0A7H4LVW0</accession>
<evidence type="ECO:0000256" key="7">
    <source>
        <dbReference type="ARBA" id="ARBA00022884"/>
    </source>
</evidence>
<keyword evidence="4 10" id="KW-0489">Methyltransferase</keyword>
<dbReference type="SUPFAM" id="SSF53335">
    <property type="entry name" value="S-adenosyl-L-methionine-dependent methyltransferases"/>
    <property type="match status" value="1"/>
</dbReference>
<reference evidence="10 11" key="1">
    <citation type="submission" date="2018-06" db="EMBL/GenBank/DDBJ databases">
        <authorList>
            <consortium name="Pathogen Informatics"/>
            <person name="Doyle S."/>
        </authorList>
    </citation>
    <scope>NUCLEOTIDE SEQUENCE [LARGE SCALE GENOMIC DNA]</scope>
    <source>
        <strain evidence="10 11">NCTC11694</strain>
    </source>
</reference>
<dbReference type="GO" id="GO:0032259">
    <property type="term" value="P:methylation"/>
    <property type="evidence" value="ECO:0007669"/>
    <property type="project" value="UniProtKB-KW"/>
</dbReference>